<keyword evidence="7 12" id="KW-0479">Metal-binding</keyword>
<comment type="similarity">
    <text evidence="5 12">In the C-terminal section; belongs to the HTP reductase family.</text>
</comment>
<comment type="pathway">
    <text evidence="3 12">Cofactor biosynthesis; riboflavin biosynthesis; 5-amino-6-(D-ribitylamino)uracil from GTP: step 3/4.</text>
</comment>
<evidence type="ECO:0000256" key="9">
    <source>
        <dbReference type="ARBA" id="ARBA00022857"/>
    </source>
</evidence>
<dbReference type="PANTHER" id="PTHR38011:SF7">
    <property type="entry name" value="2,5-DIAMINO-6-RIBOSYLAMINO-4(3H)-PYRIMIDINONE 5'-PHOSPHATE REDUCTASE"/>
    <property type="match status" value="1"/>
</dbReference>
<dbReference type="NCBIfam" id="TIGR00227">
    <property type="entry name" value="ribD_Cterm"/>
    <property type="match status" value="1"/>
</dbReference>
<dbReference type="EMBL" id="CP091508">
    <property type="protein sequence ID" value="UOO82382.1"/>
    <property type="molecule type" value="Genomic_DNA"/>
</dbReference>
<evidence type="ECO:0000256" key="5">
    <source>
        <dbReference type="ARBA" id="ARBA00007417"/>
    </source>
</evidence>
<dbReference type="PROSITE" id="PS51747">
    <property type="entry name" value="CYT_DCMP_DEAMINASES_2"/>
    <property type="match status" value="1"/>
</dbReference>
<dbReference type="InterPro" id="IPR050765">
    <property type="entry name" value="Riboflavin_Biosynth_HTPR"/>
</dbReference>
<dbReference type="InterPro" id="IPR016193">
    <property type="entry name" value="Cytidine_deaminase-like"/>
</dbReference>
<evidence type="ECO:0000256" key="6">
    <source>
        <dbReference type="ARBA" id="ARBA00022619"/>
    </source>
</evidence>
<comment type="similarity">
    <text evidence="4 12">In the N-terminal section; belongs to the cytidine and deoxycytidylate deaminase family.</text>
</comment>
<dbReference type="PIRSF" id="PIRSF006769">
    <property type="entry name" value="RibD"/>
    <property type="match status" value="1"/>
</dbReference>
<reference evidence="14 15" key="1">
    <citation type="journal article" date="2022" name="Res Sq">
        <title>Evolution of multicellular longitudinally dividing oral cavity symbionts (Neisseriaceae).</title>
        <authorList>
            <person name="Nyongesa S."/>
            <person name="Weber P."/>
            <person name="Bernet E."/>
            <person name="Pullido F."/>
            <person name="Nieckarz M."/>
            <person name="Delaby M."/>
            <person name="Nieves C."/>
            <person name="Viehboeck T."/>
            <person name="Krause N."/>
            <person name="Rivera-Millot A."/>
            <person name="Nakamura A."/>
            <person name="Vischer N."/>
            <person name="VanNieuwenhze M."/>
            <person name="Brun Y."/>
            <person name="Cava F."/>
            <person name="Bulgheresi S."/>
            <person name="Veyrier F."/>
        </authorList>
    </citation>
    <scope>NUCLEOTIDE SEQUENCE [LARGE SCALE GENOMIC DNA]</scope>
    <source>
        <strain evidence="14 15">CCUG 63373m</strain>
    </source>
</reference>
<dbReference type="GO" id="GO:0008703">
    <property type="term" value="F:5-amino-6-(5-phosphoribosylamino)uracil reductase activity"/>
    <property type="evidence" value="ECO:0007669"/>
    <property type="project" value="UniProtKB-EC"/>
</dbReference>
<keyword evidence="11" id="KW-0511">Multifunctional enzyme</keyword>
<dbReference type="InterPro" id="IPR011549">
    <property type="entry name" value="RibD_C"/>
</dbReference>
<dbReference type="Proteomes" id="UP000829817">
    <property type="component" value="Chromosome"/>
</dbReference>
<comment type="cofactor">
    <cofactor evidence="12">
        <name>Zn(2+)</name>
        <dbReference type="ChEBI" id="CHEBI:29105"/>
    </cofactor>
    <text evidence="12">Binds 1 zinc ion.</text>
</comment>
<comment type="catalytic activity">
    <reaction evidence="12">
        <text>5-amino-6-(5-phospho-D-ribitylamino)uracil + NADP(+) = 5-amino-6-(5-phospho-D-ribosylamino)uracil + NADPH + H(+)</text>
        <dbReference type="Rhea" id="RHEA:17845"/>
        <dbReference type="ChEBI" id="CHEBI:15378"/>
        <dbReference type="ChEBI" id="CHEBI:57783"/>
        <dbReference type="ChEBI" id="CHEBI:58349"/>
        <dbReference type="ChEBI" id="CHEBI:58421"/>
        <dbReference type="ChEBI" id="CHEBI:58453"/>
        <dbReference type="EC" id="1.1.1.193"/>
    </reaction>
</comment>
<keyword evidence="15" id="KW-1185">Reference proteome</keyword>
<dbReference type="EC" id="1.1.1.193" evidence="12"/>
<dbReference type="Pfam" id="PF01872">
    <property type="entry name" value="RibD_C"/>
    <property type="match status" value="1"/>
</dbReference>
<evidence type="ECO:0000256" key="8">
    <source>
        <dbReference type="ARBA" id="ARBA00022833"/>
    </source>
</evidence>
<dbReference type="InterPro" id="IPR016192">
    <property type="entry name" value="APOBEC/CMP_deaminase_Zn-bd"/>
</dbReference>
<dbReference type="Gene3D" id="3.40.140.10">
    <property type="entry name" value="Cytidine Deaminase, domain 2"/>
    <property type="match status" value="1"/>
</dbReference>
<comment type="pathway">
    <text evidence="2 12">Cofactor biosynthesis; riboflavin biosynthesis; 5-amino-6-(D-ribitylamino)uracil from GTP: step 2/4.</text>
</comment>
<dbReference type="EC" id="3.5.4.26" evidence="12"/>
<evidence type="ECO:0000256" key="10">
    <source>
        <dbReference type="ARBA" id="ARBA00023002"/>
    </source>
</evidence>
<comment type="function">
    <text evidence="1 12">Converts 2,5-diamino-6-(ribosylamino)-4(3h)-pyrimidinone 5'-phosphate into 5-amino-6-(ribosylamino)-2,4(1h,3h)-pyrimidinedione 5'-phosphate.</text>
</comment>
<dbReference type="Pfam" id="PF00383">
    <property type="entry name" value="dCMP_cyt_deam_1"/>
    <property type="match status" value="1"/>
</dbReference>
<keyword evidence="8 12" id="KW-0862">Zinc</keyword>
<dbReference type="RefSeq" id="WP_244786029.1">
    <property type="nucleotide sequence ID" value="NZ_CP091508.1"/>
</dbReference>
<dbReference type="InterPro" id="IPR024072">
    <property type="entry name" value="DHFR-like_dom_sf"/>
</dbReference>
<evidence type="ECO:0000256" key="3">
    <source>
        <dbReference type="ARBA" id="ARBA00004910"/>
    </source>
</evidence>
<proteinExistence type="inferred from homology"/>
<dbReference type="PROSITE" id="PS00903">
    <property type="entry name" value="CYT_DCMP_DEAMINASES_1"/>
    <property type="match status" value="1"/>
</dbReference>
<dbReference type="PANTHER" id="PTHR38011">
    <property type="entry name" value="DIHYDROFOLATE REDUCTASE FAMILY PROTEIN (AFU_ORTHOLOGUE AFUA_8G06820)"/>
    <property type="match status" value="1"/>
</dbReference>
<name>A0ABY4DTL0_9NEIS</name>
<evidence type="ECO:0000256" key="12">
    <source>
        <dbReference type="PIRNR" id="PIRNR006769"/>
    </source>
</evidence>
<dbReference type="Gene3D" id="3.40.430.10">
    <property type="entry name" value="Dihydrofolate Reductase, subunit A"/>
    <property type="match status" value="1"/>
</dbReference>
<evidence type="ECO:0000259" key="13">
    <source>
        <dbReference type="PROSITE" id="PS51747"/>
    </source>
</evidence>
<dbReference type="GO" id="GO:0008835">
    <property type="term" value="F:diaminohydroxyphosphoribosylaminopyrimidine deaminase activity"/>
    <property type="evidence" value="ECO:0007669"/>
    <property type="project" value="UniProtKB-EC"/>
</dbReference>
<evidence type="ECO:0000256" key="11">
    <source>
        <dbReference type="ARBA" id="ARBA00023268"/>
    </source>
</evidence>
<feature type="domain" description="CMP/dCMP-type deaminase" evidence="13">
    <location>
        <begin position="4"/>
        <end position="126"/>
    </location>
</feature>
<sequence length="376" mass="40482">MFDATDIQMMQNALALAWQGRFSTSPNPRVGCVIARGSQVVGQGFHIQAGGPHAEVHALRQAGALARSATAYVTLEPCSHYGRTPPCAKGLIEAGVTRVVAAMTDPNPLVAGKGLTMLEAAGIEVQSGLLENEARMLNRGFLSRIERGRPFVRLKCAASLDGKTALSDGRSQWITGAEARADVQILRAESCAVITGIGTVLADNPQLNVRAFPTLRQPARIILDSRLQTPLHSHLVQDDSAPTLIATLETDEGRLNAYRRYPHISILRPSENHGRIDLNDLLRQLAERGYGEVLVEAGARLAGAFLEAALADEIVLYQAPKILGNQARGLFALPENPAALNETSAWQTVAVSVLGNDTKWLMQPARDIRSENDINA</sequence>
<protein>
    <recommendedName>
        <fullName evidence="12">Riboflavin biosynthesis protein RibD</fullName>
    </recommendedName>
    <domain>
        <recommendedName>
            <fullName evidence="12">Diaminohydroxyphosphoribosylaminopyrimidine deaminase</fullName>
            <shortName evidence="12">DRAP deaminase</shortName>
            <ecNumber evidence="12">3.5.4.26</ecNumber>
        </recommendedName>
        <alternativeName>
            <fullName evidence="12">Riboflavin-specific deaminase</fullName>
        </alternativeName>
    </domain>
    <domain>
        <recommendedName>
            <fullName evidence="12">5-amino-6-(5-phosphoribosylamino)uracil reductase</fullName>
            <ecNumber evidence="12">1.1.1.193</ecNumber>
        </recommendedName>
        <alternativeName>
            <fullName evidence="12">HTP reductase</fullName>
        </alternativeName>
    </domain>
</protein>
<evidence type="ECO:0000256" key="1">
    <source>
        <dbReference type="ARBA" id="ARBA00002151"/>
    </source>
</evidence>
<accession>A0ABY4DTL0</accession>
<evidence type="ECO:0000256" key="7">
    <source>
        <dbReference type="ARBA" id="ARBA00022723"/>
    </source>
</evidence>
<dbReference type="SUPFAM" id="SSF53927">
    <property type="entry name" value="Cytidine deaminase-like"/>
    <property type="match status" value="1"/>
</dbReference>
<dbReference type="InterPro" id="IPR004794">
    <property type="entry name" value="Eubact_RibD"/>
</dbReference>
<keyword evidence="9 12" id="KW-0521">NADP</keyword>
<dbReference type="InterPro" id="IPR002125">
    <property type="entry name" value="CMP_dCMP_dom"/>
</dbReference>
<evidence type="ECO:0000313" key="15">
    <source>
        <dbReference type="Proteomes" id="UP000829817"/>
    </source>
</evidence>
<dbReference type="InterPro" id="IPR002734">
    <property type="entry name" value="RibDG_C"/>
</dbReference>
<dbReference type="CDD" id="cd01284">
    <property type="entry name" value="Riboflavin_deaminase-reductase"/>
    <property type="match status" value="1"/>
</dbReference>
<dbReference type="SUPFAM" id="SSF53597">
    <property type="entry name" value="Dihydrofolate reductase-like"/>
    <property type="match status" value="1"/>
</dbReference>
<keyword evidence="6 12" id="KW-0686">Riboflavin biosynthesis</keyword>
<evidence type="ECO:0000256" key="4">
    <source>
        <dbReference type="ARBA" id="ARBA00005259"/>
    </source>
</evidence>
<gene>
    <name evidence="14" type="primary">ribD</name>
    <name evidence="14" type="ORF">LVJ83_02585</name>
</gene>
<dbReference type="NCBIfam" id="TIGR00326">
    <property type="entry name" value="eubact_ribD"/>
    <property type="match status" value="1"/>
</dbReference>
<keyword evidence="10 12" id="KW-0560">Oxidoreductase</keyword>
<evidence type="ECO:0000256" key="2">
    <source>
        <dbReference type="ARBA" id="ARBA00004882"/>
    </source>
</evidence>
<keyword evidence="12 14" id="KW-0378">Hydrolase</keyword>
<organism evidence="14 15">
    <name type="scientific">Uruburuella testudinis</name>
    <dbReference type="NCBI Taxonomy" id="1282863"/>
    <lineage>
        <taxon>Bacteria</taxon>
        <taxon>Pseudomonadati</taxon>
        <taxon>Pseudomonadota</taxon>
        <taxon>Betaproteobacteria</taxon>
        <taxon>Neisseriales</taxon>
        <taxon>Neisseriaceae</taxon>
        <taxon>Uruburuella</taxon>
    </lineage>
</organism>
<evidence type="ECO:0000313" key="14">
    <source>
        <dbReference type="EMBL" id="UOO82382.1"/>
    </source>
</evidence>
<comment type="catalytic activity">
    <reaction evidence="12">
        <text>2,5-diamino-6-hydroxy-4-(5-phosphoribosylamino)-pyrimidine + H2O + H(+) = 5-amino-6-(5-phospho-D-ribosylamino)uracil + NH4(+)</text>
        <dbReference type="Rhea" id="RHEA:21868"/>
        <dbReference type="ChEBI" id="CHEBI:15377"/>
        <dbReference type="ChEBI" id="CHEBI:15378"/>
        <dbReference type="ChEBI" id="CHEBI:28938"/>
        <dbReference type="ChEBI" id="CHEBI:58453"/>
        <dbReference type="ChEBI" id="CHEBI:58614"/>
        <dbReference type="EC" id="3.5.4.26"/>
    </reaction>
</comment>